<evidence type="ECO:0000256" key="2">
    <source>
        <dbReference type="ARBA" id="ARBA00023002"/>
    </source>
</evidence>
<evidence type="ECO:0000256" key="3">
    <source>
        <dbReference type="ARBA" id="ARBA00024327"/>
    </source>
</evidence>
<keyword evidence="4" id="KW-0479">Metal-binding</keyword>
<accession>A0A7W5JV14</accession>
<dbReference type="GO" id="GO:0019379">
    <property type="term" value="P:sulfate assimilation, phosphoadenylyl sulfate reduction by phosphoadenylyl-sulfate reductase (thioredoxin)"/>
    <property type="evidence" value="ECO:0007669"/>
    <property type="project" value="UniProtKB-UniRule"/>
</dbReference>
<feature type="binding site" evidence="4">
    <location>
        <position position="200"/>
    </location>
    <ligand>
        <name>[4Fe-4S] cluster</name>
        <dbReference type="ChEBI" id="CHEBI:49883"/>
    </ligand>
</feature>
<name>A0A7W5JV14_9ACTN</name>
<sequence>MSTLLDLSELAVQASHELEGATALEIMGWAHAEFGGGLVVTSSLADTVMISLAERVAPGIDVIFLDTGYHFVETIGTREAVKLVHDVNLINVLPELTVAEQDAAYGKDLFRTAPDQCCAMRKVAPLGKALAPYTAWASGVRRADSAARASTPVVAWDPKRRLVKVSPIAAWTDEDVAAYIEENSLMVNPLLEDGYPSIGCEPCTVRATGPDARAGRWAGLGKTECGIHL</sequence>
<feature type="binding site" evidence="4">
    <location>
        <position position="203"/>
    </location>
    <ligand>
        <name>[4Fe-4S] cluster</name>
        <dbReference type="ChEBI" id="CHEBI:49883"/>
    </ligand>
</feature>
<comment type="cofactor">
    <cofactor evidence="4">
        <name>[4Fe-4S] cluster</name>
        <dbReference type="ChEBI" id="CHEBI:49883"/>
    </cofactor>
    <text evidence="4">Binds 1 [4Fe-4S] cluster per subunit.</text>
</comment>
<evidence type="ECO:0000256" key="4">
    <source>
        <dbReference type="HAMAP-Rule" id="MF_00063"/>
    </source>
</evidence>
<dbReference type="GO" id="GO:0004604">
    <property type="term" value="F:phosphoadenylyl-sulfate reductase (thioredoxin) activity"/>
    <property type="evidence" value="ECO:0007669"/>
    <property type="project" value="UniProtKB-UniRule"/>
</dbReference>
<dbReference type="GO" id="GO:0046872">
    <property type="term" value="F:metal ion binding"/>
    <property type="evidence" value="ECO:0007669"/>
    <property type="project" value="UniProtKB-KW"/>
</dbReference>
<comment type="caution">
    <text evidence="6">The sequence shown here is derived from an EMBL/GenBank/DDBJ whole genome shotgun (WGS) entry which is preliminary data.</text>
</comment>
<keyword evidence="4" id="KW-0411">Iron-sulfur</keyword>
<keyword evidence="7" id="KW-1185">Reference proteome</keyword>
<dbReference type="GO" id="GO:0070814">
    <property type="term" value="P:hydrogen sulfide biosynthetic process"/>
    <property type="evidence" value="ECO:0007669"/>
    <property type="project" value="UniProtKB-UniRule"/>
</dbReference>
<protein>
    <recommendedName>
        <fullName evidence="4">Adenosine 5'-phosphosulfate reductase</fullName>
        <shortName evidence="4">APS reductase</shortName>
        <ecNumber evidence="4">1.8.4.10</ecNumber>
    </recommendedName>
    <alternativeName>
        <fullName evidence="4">5'-adenylylsulfate reductase</fullName>
    </alternativeName>
    <alternativeName>
        <fullName evidence="4">Thioredoxin-dependent 5'-adenylylsulfate reductase</fullName>
    </alternativeName>
</protein>
<dbReference type="SUPFAM" id="SSF52402">
    <property type="entry name" value="Adenine nucleotide alpha hydrolases-like"/>
    <property type="match status" value="1"/>
</dbReference>
<dbReference type="PANTHER" id="PTHR46509">
    <property type="entry name" value="PHOSPHOADENOSINE PHOSPHOSULFATE REDUCTASE"/>
    <property type="match status" value="1"/>
</dbReference>
<gene>
    <name evidence="4" type="primary">cysH</name>
    <name evidence="6" type="ORF">FHX39_001669</name>
</gene>
<evidence type="ECO:0000259" key="5">
    <source>
        <dbReference type="Pfam" id="PF01507"/>
    </source>
</evidence>
<feature type="binding site" evidence="4">
    <location>
        <position position="117"/>
    </location>
    <ligand>
        <name>[4Fe-4S] cluster</name>
        <dbReference type="ChEBI" id="CHEBI:49883"/>
    </ligand>
</feature>
<organism evidence="6 7">
    <name type="scientific">Microlunatus antarcticus</name>
    <dbReference type="NCBI Taxonomy" id="53388"/>
    <lineage>
        <taxon>Bacteria</taxon>
        <taxon>Bacillati</taxon>
        <taxon>Actinomycetota</taxon>
        <taxon>Actinomycetes</taxon>
        <taxon>Propionibacteriales</taxon>
        <taxon>Propionibacteriaceae</taxon>
        <taxon>Microlunatus</taxon>
    </lineage>
</organism>
<dbReference type="AlphaFoldDB" id="A0A7W5JV14"/>
<evidence type="ECO:0000313" key="7">
    <source>
        <dbReference type="Proteomes" id="UP000565572"/>
    </source>
</evidence>
<dbReference type="GO" id="GO:0051539">
    <property type="term" value="F:4 iron, 4 sulfur cluster binding"/>
    <property type="evidence" value="ECO:0007669"/>
    <property type="project" value="UniProtKB-UniRule"/>
</dbReference>
<reference evidence="6 7" key="1">
    <citation type="submission" date="2020-08" db="EMBL/GenBank/DDBJ databases">
        <title>Sequencing the genomes of 1000 actinobacteria strains.</title>
        <authorList>
            <person name="Klenk H.-P."/>
        </authorList>
    </citation>
    <scope>NUCLEOTIDE SEQUENCE [LARGE SCALE GENOMIC DNA]</scope>
    <source>
        <strain evidence="6 7">DSM 11053</strain>
    </source>
</reference>
<dbReference type="PIRSF" id="PIRSF000857">
    <property type="entry name" value="PAPS_reductase"/>
    <property type="match status" value="1"/>
</dbReference>
<comment type="similarity">
    <text evidence="1 4">Belongs to the PAPS reductase family. CysH subfamily.</text>
</comment>
<proteinExistence type="inferred from homology"/>
<dbReference type="Pfam" id="PF01507">
    <property type="entry name" value="PAPS_reduct"/>
    <property type="match status" value="1"/>
</dbReference>
<keyword evidence="4" id="KW-0963">Cytoplasm</keyword>
<dbReference type="InterPro" id="IPR014729">
    <property type="entry name" value="Rossmann-like_a/b/a_fold"/>
</dbReference>
<dbReference type="NCBIfam" id="NF002537">
    <property type="entry name" value="PRK02090.1"/>
    <property type="match status" value="1"/>
</dbReference>
<keyword evidence="4" id="KW-0408">Iron</keyword>
<dbReference type="GO" id="GO:0005737">
    <property type="term" value="C:cytoplasm"/>
    <property type="evidence" value="ECO:0007669"/>
    <property type="project" value="UniProtKB-SubCell"/>
</dbReference>
<comment type="subcellular location">
    <subcellularLocation>
        <location evidence="4">Cytoplasm</location>
    </subcellularLocation>
</comment>
<evidence type="ECO:0000313" key="6">
    <source>
        <dbReference type="EMBL" id="MBB3326725.1"/>
    </source>
</evidence>
<comment type="catalytic activity">
    <reaction evidence="4">
        <text>[thioredoxin]-disulfide + sulfite + AMP + 2 H(+) = adenosine 5'-phosphosulfate + [thioredoxin]-dithiol</text>
        <dbReference type="Rhea" id="RHEA:21976"/>
        <dbReference type="Rhea" id="RHEA-COMP:10698"/>
        <dbReference type="Rhea" id="RHEA-COMP:10700"/>
        <dbReference type="ChEBI" id="CHEBI:15378"/>
        <dbReference type="ChEBI" id="CHEBI:17359"/>
        <dbReference type="ChEBI" id="CHEBI:29950"/>
        <dbReference type="ChEBI" id="CHEBI:50058"/>
        <dbReference type="ChEBI" id="CHEBI:58243"/>
        <dbReference type="ChEBI" id="CHEBI:456215"/>
        <dbReference type="EC" id="1.8.4.10"/>
    </reaction>
</comment>
<dbReference type="RefSeq" id="WP_183337619.1">
    <property type="nucleotide sequence ID" value="NZ_JACHZG010000001.1"/>
</dbReference>
<dbReference type="EC" id="1.8.4.10" evidence="4"/>
<dbReference type="Proteomes" id="UP000565572">
    <property type="component" value="Unassembled WGS sequence"/>
</dbReference>
<comment type="function">
    <text evidence="4">Catalyzes the formation of sulfite from adenosine 5'-phosphosulfate (APS) using thioredoxin as an electron donor.</text>
</comment>
<dbReference type="HAMAP" id="MF_00063">
    <property type="entry name" value="CysH"/>
    <property type="match status" value="1"/>
</dbReference>
<feature type="binding site" evidence="4">
    <location>
        <position position="118"/>
    </location>
    <ligand>
        <name>[4Fe-4S] cluster</name>
        <dbReference type="ChEBI" id="CHEBI:49883"/>
    </ligand>
</feature>
<evidence type="ECO:0000256" key="1">
    <source>
        <dbReference type="ARBA" id="ARBA00009732"/>
    </source>
</evidence>
<dbReference type="PANTHER" id="PTHR46509:SF1">
    <property type="entry name" value="PHOSPHOADENOSINE PHOSPHOSULFATE REDUCTASE"/>
    <property type="match status" value="1"/>
</dbReference>
<keyword evidence="2 4" id="KW-0560">Oxidoreductase</keyword>
<dbReference type="Gene3D" id="3.40.50.620">
    <property type="entry name" value="HUPs"/>
    <property type="match status" value="1"/>
</dbReference>
<dbReference type="GO" id="GO:0043866">
    <property type="term" value="F:adenylyl-sulfate reductase (thioredoxin) activity"/>
    <property type="evidence" value="ECO:0007669"/>
    <property type="project" value="UniProtKB-EC"/>
</dbReference>
<comment type="pathway">
    <text evidence="3 4">Sulfur metabolism; hydrogen sulfide biosynthesis; sulfite from sulfate.</text>
</comment>
<feature type="domain" description="Phosphoadenosine phosphosulphate reductase" evidence="5">
    <location>
        <begin position="40"/>
        <end position="205"/>
    </location>
</feature>
<dbReference type="EMBL" id="JACHZG010000001">
    <property type="protein sequence ID" value="MBB3326725.1"/>
    <property type="molecule type" value="Genomic_DNA"/>
</dbReference>
<dbReference type="NCBIfam" id="TIGR00434">
    <property type="entry name" value="cysH"/>
    <property type="match status" value="1"/>
</dbReference>
<dbReference type="CDD" id="cd23945">
    <property type="entry name" value="PAPS_reductase"/>
    <property type="match status" value="1"/>
</dbReference>
<dbReference type="InterPro" id="IPR002500">
    <property type="entry name" value="PAPS_reduct_dom"/>
</dbReference>
<feature type="active site" description="Nucleophile; cysteine thiosulfonate intermediate" evidence="4">
    <location>
        <position position="225"/>
    </location>
</feature>
<dbReference type="InterPro" id="IPR004511">
    <property type="entry name" value="PAPS/APS_Rdtase"/>
</dbReference>